<feature type="domain" description="NPHP4 Ig-like" evidence="5">
    <location>
        <begin position="1472"/>
        <end position="1566"/>
    </location>
</feature>
<proteinExistence type="predicted"/>
<reference evidence="9" key="1">
    <citation type="submission" date="2025-08" db="UniProtKB">
        <authorList>
            <consortium name="RefSeq"/>
        </authorList>
    </citation>
    <scope>IDENTIFICATION</scope>
</reference>
<evidence type="ECO:0000259" key="4">
    <source>
        <dbReference type="Pfam" id="PF26186"/>
    </source>
</evidence>
<sequence>MSTGHPKKPPGVKKRQALRVPTITLATPSLLAPASTNSNLSRTKGMAVSIGTFPNQLAPLHHATAPSPYPSLDGVFTPRVSQTKQDVRDIGLQFKKGYFVPASYRRTLVEKATSEDWVPFCVTLLSIDGLGPMFSEKEEDIKVEYEVRLHLYDVTYKMFFGRSWVGPRQSTKRGPANTSRLSYNVPVYFHTSLADQNIVLVVEVVRVTTSRGGEVQLMACGWGILRLFHQGDFSDTSHSTPAPVKRLDLLHGSPRALFFVGDDIEGNKKLTVISDCQVCYTIRTHRYMDKIMHLVPENVLLSGHERVPGVAVVDPKEGGDSLRRPRPLKRVSASINNISIVVYPTFDEFEEELCQQLNSDRLAMEQVQSDKCNVVVLERRLQIGVHNGWGYVGKPQVILLDTADSLTRGHSRGSMKRSKGRPLSTSGSSESLGSALLVKNRITLSQLVEDPAVVIVFLLEYIVSLPASTQDRKSAMSINRAQTQTIALRWAAWTPTFKESTCEVAAQLQGGALPNPDNIMVYRNHSAALSDREMSRLAAGKIQFIFNVKKEGSSRPVSPQSTQPSEPPRHSSMLPDSQDVVSDQKGNRRSVVSPVSPSSLTDQASLPDEAPPGLASRPPLPRGLRLPESGAPSHQVGVQPFMQHPGDSQHLLTPQYATTVHSSPHSFPMEIKHLEVGVPGGTTVPGDLEELPFTPVHAPIMPVGPYVTSARGLSRASFAHLSQAGFPELRDRNGEVAEVVDPSDQVTLNLQKESSDVLQCNEIVVQLLAFSRVLQFQQSAVPTSPRTVFFTFQFYRYPPVTTERLLLGNVEGSLTSDSQSLPCVLRKMEHDEAKSQEIPGWMVRYNVDPGFLKPGESQLFVKYLHQQTLHLDVWDGDSLLLIGSCAVELKHLLRSGRESVQVSHELDVITTEYGEDTHAMTGDLARSGSVRPVGVKAILKGHLHLRLANIGHSVDRNVVKAATMHPRDAKVVVQEDNSGAFLGGSVNLGARPSGLGLANLKQKRSYIASHMAETDRELASALLSSRAGQPESASQAATREGDYKKQRKLARMEAIRQAQAEDTLRKGANQSLLLKKEETLHRTRDLKTIELYRDRIKKDGILSMLQTAITTEHTIHPSFGDAEFWEYILRNPYNVQHTISIQWDDPELSIITDPREWRHFKQLFETYTAVEENMFSELSKESPNGSGLQLFLRPKETVNIPFKYQSFKASHSVPPQGPQMASGPYLKIQALPEEKKVDLALESKKIKIYFRTQDNKPIAILSLNVEPQPHVINQTFRFHHPEQSFLKKSIRLPPFHSVSGVQHGVGALGQLFVKCSDGNVICETKKVSAGEPQDVFLKVACGLSPSVKKMFILIYSTPYLSKPLQTWQFYIHSLQRVDVSCVEGQTSRQSLILRGTRASRLVQCFSSHPNEMQIMPSEPFMLLANAVHEIHVGVRPISVGSKFMYINVVDKEYHQLVRSWLVCVQCRQPVISKAFELQLPVGGGKGSNKRITYTNPYQQSKEFIIRCNRDDLLQFKEAKVQIGGSETYSLGLRFTPCQQAGSAEILIFINDDRDNNEETFLIRAIYS</sequence>
<dbReference type="KEGG" id="aplc:110976504"/>
<evidence type="ECO:0000256" key="1">
    <source>
        <dbReference type="SAM" id="MobiDB-lite"/>
    </source>
</evidence>
<dbReference type="Pfam" id="PF26190">
    <property type="entry name" value="Ig_NPHP4_1st"/>
    <property type="match status" value="1"/>
</dbReference>
<dbReference type="Pfam" id="PF26186">
    <property type="entry name" value="NPHP4_C2_3rd"/>
    <property type="match status" value="1"/>
</dbReference>
<dbReference type="Pfam" id="PF26187">
    <property type="entry name" value="Ig_NPHP4_4th"/>
    <property type="match status" value="1"/>
</dbReference>
<accession>A0A8B7XXB4</accession>
<gene>
    <name evidence="9" type="primary">LOC110976504</name>
</gene>
<evidence type="ECO:0000259" key="6">
    <source>
        <dbReference type="Pfam" id="PF26189"/>
    </source>
</evidence>
<dbReference type="InterPro" id="IPR058686">
    <property type="entry name" value="Ig_NPHP4_3rd"/>
</dbReference>
<dbReference type="RefSeq" id="XP_022085518.1">
    <property type="nucleotide sequence ID" value="XM_022229826.1"/>
</dbReference>
<evidence type="ECO:0000313" key="8">
    <source>
        <dbReference type="Proteomes" id="UP000694845"/>
    </source>
</evidence>
<dbReference type="InterPro" id="IPR058688">
    <property type="entry name" value="Ig_NPHP4_2nd"/>
</dbReference>
<feature type="compositionally biased region" description="Low complexity" evidence="1">
    <location>
        <begin position="611"/>
        <end position="627"/>
    </location>
</feature>
<dbReference type="InterPro" id="IPR058764">
    <property type="entry name" value="NPHP4_SK"/>
</dbReference>
<name>A0A8B7XXB4_ACAPL</name>
<feature type="domain" description="NPHP4 Ig-like" evidence="2">
    <location>
        <begin position="1384"/>
        <end position="1467"/>
    </location>
</feature>
<dbReference type="GO" id="GO:0097546">
    <property type="term" value="C:ciliary base"/>
    <property type="evidence" value="ECO:0007669"/>
    <property type="project" value="TreeGrafter"/>
</dbReference>
<organism evidence="8 9">
    <name type="scientific">Acanthaster planci</name>
    <name type="common">Crown-of-thorns starfish</name>
    <dbReference type="NCBI Taxonomy" id="133434"/>
    <lineage>
        <taxon>Eukaryota</taxon>
        <taxon>Metazoa</taxon>
        <taxon>Echinodermata</taxon>
        <taxon>Eleutherozoa</taxon>
        <taxon>Asterozoa</taxon>
        <taxon>Asteroidea</taxon>
        <taxon>Valvatacea</taxon>
        <taxon>Valvatida</taxon>
        <taxon>Acanthasteridae</taxon>
        <taxon>Acanthaster</taxon>
    </lineage>
</organism>
<feature type="region of interest" description="Disordered" evidence="1">
    <location>
        <begin position="1024"/>
        <end position="1044"/>
    </location>
</feature>
<dbReference type="Pfam" id="PF26015">
    <property type="entry name" value="Ig_NPH4_3rd"/>
    <property type="match status" value="1"/>
</dbReference>
<feature type="domain" description="NPHP4 SK-like" evidence="3">
    <location>
        <begin position="1039"/>
        <end position="1108"/>
    </location>
</feature>
<evidence type="ECO:0000259" key="2">
    <source>
        <dbReference type="Pfam" id="PF26015"/>
    </source>
</evidence>
<feature type="compositionally biased region" description="Polar residues" evidence="1">
    <location>
        <begin position="555"/>
        <end position="564"/>
    </location>
</feature>
<dbReference type="InterPro" id="IPR058685">
    <property type="entry name" value="Ig_NPHP4_4th"/>
</dbReference>
<dbReference type="InterPro" id="IPR029775">
    <property type="entry name" value="NPHP4"/>
</dbReference>
<dbReference type="OrthoDB" id="313446at2759"/>
<evidence type="ECO:0000313" key="9">
    <source>
        <dbReference type="RefSeq" id="XP_022085518.1"/>
    </source>
</evidence>
<evidence type="ECO:0000259" key="7">
    <source>
        <dbReference type="Pfam" id="PF26190"/>
    </source>
</evidence>
<feature type="compositionally biased region" description="Polar residues" evidence="1">
    <location>
        <begin position="1024"/>
        <end position="1037"/>
    </location>
</feature>
<evidence type="ECO:0000259" key="5">
    <source>
        <dbReference type="Pfam" id="PF26187"/>
    </source>
</evidence>
<feature type="domain" description="NPHP4 C2-like" evidence="4">
    <location>
        <begin position="716"/>
        <end position="952"/>
    </location>
</feature>
<dbReference type="CDD" id="cd22239">
    <property type="entry name" value="NPHP4"/>
    <property type="match status" value="1"/>
</dbReference>
<dbReference type="PANTHER" id="PTHR31043:SF3">
    <property type="entry name" value="NEPHROCYSTIN-4"/>
    <property type="match status" value="1"/>
</dbReference>
<dbReference type="GO" id="GO:0035869">
    <property type="term" value="C:ciliary transition zone"/>
    <property type="evidence" value="ECO:0007669"/>
    <property type="project" value="TreeGrafter"/>
</dbReference>
<keyword evidence="8" id="KW-1185">Reference proteome</keyword>
<dbReference type="GO" id="GO:1904491">
    <property type="term" value="P:protein localization to ciliary transition zone"/>
    <property type="evidence" value="ECO:0007669"/>
    <property type="project" value="TreeGrafter"/>
</dbReference>
<dbReference type="GO" id="GO:0097730">
    <property type="term" value="C:non-motile cilium"/>
    <property type="evidence" value="ECO:0007669"/>
    <property type="project" value="InterPro"/>
</dbReference>
<dbReference type="GeneID" id="110976504"/>
<protein>
    <submittedName>
        <fullName evidence="9">Nephrocystin-4-like isoform X1</fullName>
    </submittedName>
</protein>
<feature type="compositionally biased region" description="Low complexity" evidence="1">
    <location>
        <begin position="590"/>
        <end position="599"/>
    </location>
</feature>
<dbReference type="Pfam" id="PF26189">
    <property type="entry name" value="Ig_NPHP4_2nd"/>
    <property type="match status" value="1"/>
</dbReference>
<feature type="domain" description="NPHP4 Ig-like" evidence="6">
    <location>
        <begin position="1276"/>
        <end position="1372"/>
    </location>
</feature>
<feature type="domain" description="NPHP4 Ig-like" evidence="7">
    <location>
        <begin position="1111"/>
        <end position="1269"/>
    </location>
</feature>
<dbReference type="InterPro" id="IPR058765">
    <property type="entry name" value="NPHP4_C2-like"/>
</dbReference>
<feature type="region of interest" description="Disordered" evidence="1">
    <location>
        <begin position="408"/>
        <end position="430"/>
    </location>
</feature>
<dbReference type="Proteomes" id="UP000694845">
    <property type="component" value="Unplaced"/>
</dbReference>
<dbReference type="PANTHER" id="PTHR31043">
    <property type="entry name" value="NEPHROCYSTIN-4"/>
    <property type="match status" value="1"/>
</dbReference>
<dbReference type="GO" id="GO:0036064">
    <property type="term" value="C:ciliary basal body"/>
    <property type="evidence" value="ECO:0007669"/>
    <property type="project" value="TreeGrafter"/>
</dbReference>
<dbReference type="GO" id="GO:0090090">
    <property type="term" value="P:negative regulation of canonical Wnt signaling pathway"/>
    <property type="evidence" value="ECO:0007669"/>
    <property type="project" value="InterPro"/>
</dbReference>
<feature type="compositionally biased region" description="Basic residues" evidence="1">
    <location>
        <begin position="409"/>
        <end position="420"/>
    </location>
</feature>
<evidence type="ECO:0000259" key="3">
    <source>
        <dbReference type="Pfam" id="PF26173"/>
    </source>
</evidence>
<dbReference type="InterPro" id="IPR058687">
    <property type="entry name" value="Ig_NPHP4_1st"/>
</dbReference>
<feature type="region of interest" description="Disordered" evidence="1">
    <location>
        <begin position="551"/>
        <end position="647"/>
    </location>
</feature>
<dbReference type="Pfam" id="PF26173">
    <property type="entry name" value="NPHP4_SK"/>
    <property type="match status" value="1"/>
</dbReference>